<organism evidence="4 5">
    <name type="scientific">Pseudomonas asplenii</name>
    <dbReference type="NCBI Taxonomy" id="53407"/>
    <lineage>
        <taxon>Bacteria</taxon>
        <taxon>Pseudomonadati</taxon>
        <taxon>Pseudomonadota</taxon>
        <taxon>Gammaproteobacteria</taxon>
        <taxon>Pseudomonadales</taxon>
        <taxon>Pseudomonadaceae</taxon>
        <taxon>Pseudomonas</taxon>
    </lineage>
</organism>
<dbReference type="InterPro" id="IPR037523">
    <property type="entry name" value="VOC_core"/>
</dbReference>
<dbReference type="InterPro" id="IPR051785">
    <property type="entry name" value="MMCE/EMCE_epimerase"/>
</dbReference>
<dbReference type="Pfam" id="PF00903">
    <property type="entry name" value="Glyoxalase"/>
    <property type="match status" value="1"/>
</dbReference>
<dbReference type="OrthoDB" id="2613830at2"/>
<evidence type="ECO:0000313" key="4">
    <source>
        <dbReference type="EMBL" id="SEI19532.1"/>
    </source>
</evidence>
<dbReference type="PANTHER" id="PTHR43048">
    <property type="entry name" value="METHYLMALONYL-COA EPIMERASE"/>
    <property type="match status" value="1"/>
</dbReference>
<dbReference type="PROSITE" id="PS51819">
    <property type="entry name" value="VOC"/>
    <property type="match status" value="1"/>
</dbReference>
<name>A0A1H6NSZ0_9PSED</name>
<dbReference type="SUPFAM" id="SSF54593">
    <property type="entry name" value="Glyoxalase/Bleomycin resistance protein/Dihydroxybiphenyl dioxygenase"/>
    <property type="match status" value="1"/>
</dbReference>
<protein>
    <submittedName>
        <fullName evidence="4">Catechol 2,3-dioxygenase</fullName>
    </submittedName>
</protein>
<accession>A0A1H6NSZ0</accession>
<dbReference type="GO" id="GO:0004493">
    <property type="term" value="F:methylmalonyl-CoA epimerase activity"/>
    <property type="evidence" value="ECO:0007669"/>
    <property type="project" value="TreeGrafter"/>
</dbReference>
<dbReference type="GO" id="GO:0051213">
    <property type="term" value="F:dioxygenase activity"/>
    <property type="evidence" value="ECO:0007669"/>
    <property type="project" value="UniProtKB-KW"/>
</dbReference>
<keyword evidence="4" id="KW-0223">Dioxygenase</keyword>
<reference evidence="4 5" key="1">
    <citation type="submission" date="2016-10" db="EMBL/GenBank/DDBJ databases">
        <authorList>
            <person name="de Groot N.N."/>
        </authorList>
    </citation>
    <scope>NUCLEOTIDE SEQUENCE [LARGE SCALE GENOMIC DNA]</scope>
    <source>
        <strain evidence="4 5">LMG 2158</strain>
    </source>
</reference>
<gene>
    <name evidence="4" type="ORF">SAMN05216581_3984</name>
</gene>
<evidence type="ECO:0000256" key="2">
    <source>
        <dbReference type="SAM" id="SignalP"/>
    </source>
</evidence>
<dbReference type="EMBL" id="LT629972">
    <property type="protein sequence ID" value="SEI19532.1"/>
    <property type="molecule type" value="Genomic_DNA"/>
</dbReference>
<dbReference type="InterPro" id="IPR004360">
    <property type="entry name" value="Glyas_Fos-R_dOase_dom"/>
</dbReference>
<dbReference type="GO" id="GO:0046872">
    <property type="term" value="F:metal ion binding"/>
    <property type="evidence" value="ECO:0007669"/>
    <property type="project" value="UniProtKB-KW"/>
</dbReference>
<dbReference type="InterPro" id="IPR029068">
    <property type="entry name" value="Glyas_Bleomycin-R_OHBP_Dase"/>
</dbReference>
<keyword evidence="2" id="KW-0732">Signal</keyword>
<dbReference type="GO" id="GO:0046491">
    <property type="term" value="P:L-methylmalonyl-CoA metabolic process"/>
    <property type="evidence" value="ECO:0007669"/>
    <property type="project" value="TreeGrafter"/>
</dbReference>
<feature type="signal peptide" evidence="2">
    <location>
        <begin position="1"/>
        <end position="21"/>
    </location>
</feature>
<evidence type="ECO:0000259" key="3">
    <source>
        <dbReference type="PROSITE" id="PS51819"/>
    </source>
</evidence>
<keyword evidence="1" id="KW-0479">Metal-binding</keyword>
<dbReference type="RefSeq" id="WP_026007677.1">
    <property type="nucleotide sequence ID" value="NZ_LT629972.1"/>
</dbReference>
<feature type="chain" id="PRO_5009299052" evidence="2">
    <location>
        <begin position="22"/>
        <end position="183"/>
    </location>
</feature>
<dbReference type="Gene3D" id="3.10.180.10">
    <property type="entry name" value="2,3-Dihydroxybiphenyl 1,2-Dioxygenase, domain 1"/>
    <property type="match status" value="1"/>
</dbReference>
<dbReference type="PANTHER" id="PTHR43048:SF6">
    <property type="entry name" value="BLR8189 PROTEIN"/>
    <property type="match status" value="1"/>
</dbReference>
<sequence length="183" mass="19964">MRTARLAVLTAALALASMAQAATTTARDAAPEVLQVSAIDHVGINVPDIDSAVKLFTDLIGAKVISDIRPGAIPAEWKTQFRWHPSSELERFVMLQLEGGAKVELFQYKGPKISHVQPHEDDIGASHFALRTTDMTRSLAMIKAKGLKVLNEPITNPDGVQWFYFLTPWGSQIELVSQAAKSS</sequence>
<keyword evidence="4" id="KW-0560">Oxidoreductase</keyword>
<feature type="domain" description="VOC" evidence="3">
    <location>
        <begin position="38"/>
        <end position="178"/>
    </location>
</feature>
<evidence type="ECO:0000256" key="1">
    <source>
        <dbReference type="ARBA" id="ARBA00022723"/>
    </source>
</evidence>
<evidence type="ECO:0000313" key="5">
    <source>
        <dbReference type="Proteomes" id="UP000182272"/>
    </source>
</evidence>
<proteinExistence type="predicted"/>
<dbReference type="AlphaFoldDB" id="A0A1H6NSZ0"/>
<dbReference type="Proteomes" id="UP000182272">
    <property type="component" value="Chromosome I"/>
</dbReference>